<dbReference type="PANTHER" id="PTHR23151:SF82">
    <property type="entry name" value="PYRUVATE DEHYDROGENASE COMPLEX PROTEIN X COMPONENT, MITOCHONDRIAL"/>
    <property type="match status" value="1"/>
</dbReference>
<feature type="region of interest" description="Disordered" evidence="2">
    <location>
        <begin position="105"/>
        <end position="181"/>
    </location>
</feature>
<dbReference type="GO" id="GO:0004742">
    <property type="term" value="F:dihydrolipoyllysine-residue acetyltransferase activity"/>
    <property type="evidence" value="ECO:0007669"/>
    <property type="project" value="TreeGrafter"/>
</dbReference>
<dbReference type="InterPro" id="IPR000089">
    <property type="entry name" value="Biotin_lipoyl"/>
</dbReference>
<dbReference type="STRING" id="764103.G7DXF6"/>
<organism evidence="4 5">
    <name type="scientific">Mixia osmundae (strain CBS 9802 / IAM 14324 / JCM 22182 / KY 12970)</name>
    <dbReference type="NCBI Taxonomy" id="764103"/>
    <lineage>
        <taxon>Eukaryota</taxon>
        <taxon>Fungi</taxon>
        <taxon>Dikarya</taxon>
        <taxon>Basidiomycota</taxon>
        <taxon>Pucciniomycotina</taxon>
        <taxon>Mixiomycetes</taxon>
        <taxon>Mixiales</taxon>
        <taxon>Mixiaceae</taxon>
        <taxon>Mixia</taxon>
    </lineage>
</organism>
<dbReference type="GO" id="GO:0045254">
    <property type="term" value="C:pyruvate dehydrogenase complex"/>
    <property type="evidence" value="ECO:0007669"/>
    <property type="project" value="InterPro"/>
</dbReference>
<evidence type="ECO:0000313" key="5">
    <source>
        <dbReference type="Proteomes" id="UP000009131"/>
    </source>
</evidence>
<dbReference type="eggNOG" id="KOG0557">
    <property type="taxonomic scope" value="Eukaryota"/>
</dbReference>
<comment type="caution">
    <text evidence="4">The sequence shown here is derived from an EMBL/GenBank/DDBJ whole genome shotgun (WGS) entry which is preliminary data.</text>
</comment>
<sequence>MKRSMLALRRCTCTRTFHSSPYRRAITELKMPSMSPTMEQGSISSWKVKEGDKFSAGDVLLSIETDKAEVDVEAQDDGIMGKILSQDGASGIVVGKTIALTAEEGDDISNLEAPKDDAPTKSETKSSHNQSKEDVSTSEQDKGSSSATDANKNTSADHHKTSPESSNDSHSQIIKSERPLGPSVMRLLIEAGITDSTPIKATGNKGLTKGDVLAYLGKIKDPLGSLSRAHERPLDVPGKETSKSVKAPAKNLPPPDGPTLRRLITLGLTQPAWQQSVIRDVPARSAVDVFDDIVSDYLPASTPALSTSPTKSARASDPWLEILS</sequence>
<dbReference type="SUPFAM" id="SSF51230">
    <property type="entry name" value="Single hybrid motif"/>
    <property type="match status" value="1"/>
</dbReference>
<dbReference type="RefSeq" id="XP_014569869.1">
    <property type="nucleotide sequence ID" value="XM_014714383.1"/>
</dbReference>
<evidence type="ECO:0000259" key="3">
    <source>
        <dbReference type="PROSITE" id="PS50968"/>
    </source>
</evidence>
<dbReference type="InParanoid" id="G7DXF6"/>
<feature type="compositionally biased region" description="Basic and acidic residues" evidence="2">
    <location>
        <begin position="113"/>
        <end position="142"/>
    </location>
</feature>
<feature type="compositionally biased region" description="Polar residues" evidence="2">
    <location>
        <begin position="163"/>
        <end position="174"/>
    </location>
</feature>
<reference evidence="4 5" key="1">
    <citation type="journal article" date="2011" name="J. Gen. Appl. Microbiol.">
        <title>Draft genome sequencing of the enigmatic basidiomycete Mixia osmundae.</title>
        <authorList>
            <person name="Nishida H."/>
            <person name="Nagatsuka Y."/>
            <person name="Sugiyama J."/>
        </authorList>
    </citation>
    <scope>NUCLEOTIDE SEQUENCE [LARGE SCALE GENOMIC DNA]</scope>
    <source>
        <strain evidence="5">CBS 9802 / IAM 14324 / JCM 22182 / KY 12970</strain>
    </source>
</reference>
<dbReference type="HOGENOM" id="CLU_035825_0_0_1"/>
<keyword evidence="5" id="KW-1185">Reference proteome</keyword>
<dbReference type="OMA" id="AITKFAM"/>
<dbReference type="FunFam" id="2.40.50.100:FF:000010">
    <property type="entry name" value="Acetyltransferase component of pyruvate dehydrogenase complex"/>
    <property type="match status" value="1"/>
</dbReference>
<dbReference type="OrthoDB" id="537444at2759"/>
<dbReference type="EMBL" id="BABT02000061">
    <property type="protein sequence ID" value="GAA95266.1"/>
    <property type="molecule type" value="Genomic_DNA"/>
</dbReference>
<dbReference type="Gene3D" id="4.10.320.10">
    <property type="entry name" value="E3-binding domain"/>
    <property type="match status" value="1"/>
</dbReference>
<feature type="domain" description="Lipoyl-binding" evidence="3">
    <location>
        <begin position="26"/>
        <end position="102"/>
    </location>
</feature>
<dbReference type="Pfam" id="PF00364">
    <property type="entry name" value="Biotin_lipoyl"/>
    <property type="match status" value="1"/>
</dbReference>
<feature type="region of interest" description="Disordered" evidence="2">
    <location>
        <begin position="300"/>
        <end position="324"/>
    </location>
</feature>
<keyword evidence="1" id="KW-0450">Lipoyl</keyword>
<feature type="compositionally biased region" description="Basic and acidic residues" evidence="2">
    <location>
        <begin position="228"/>
        <end position="243"/>
    </location>
</feature>
<feature type="compositionally biased region" description="Polar residues" evidence="2">
    <location>
        <begin position="143"/>
        <end position="154"/>
    </location>
</feature>
<dbReference type="PROSITE" id="PS50968">
    <property type="entry name" value="BIOTINYL_LIPOYL"/>
    <property type="match status" value="1"/>
</dbReference>
<evidence type="ECO:0000313" key="4">
    <source>
        <dbReference type="EMBL" id="GAA95266.1"/>
    </source>
</evidence>
<dbReference type="InterPro" id="IPR045257">
    <property type="entry name" value="E2/Pdx1"/>
</dbReference>
<feature type="compositionally biased region" description="Polar residues" evidence="2">
    <location>
        <begin position="303"/>
        <end position="313"/>
    </location>
</feature>
<gene>
    <name evidence="4" type="primary">Mo01922</name>
    <name evidence="4" type="ORF">E5Q_01922</name>
</gene>
<proteinExistence type="predicted"/>
<feature type="region of interest" description="Disordered" evidence="2">
    <location>
        <begin position="226"/>
        <end position="258"/>
    </location>
</feature>
<dbReference type="InterPro" id="IPR011053">
    <property type="entry name" value="Single_hybrid_motif"/>
</dbReference>
<evidence type="ECO:0000256" key="1">
    <source>
        <dbReference type="ARBA" id="ARBA00022823"/>
    </source>
</evidence>
<evidence type="ECO:0000256" key="2">
    <source>
        <dbReference type="SAM" id="MobiDB-lite"/>
    </source>
</evidence>
<dbReference type="GO" id="GO:0006086">
    <property type="term" value="P:pyruvate decarboxylation to acetyl-CoA"/>
    <property type="evidence" value="ECO:0007669"/>
    <property type="project" value="InterPro"/>
</dbReference>
<dbReference type="CDD" id="cd06849">
    <property type="entry name" value="lipoyl_domain"/>
    <property type="match status" value="1"/>
</dbReference>
<dbReference type="AlphaFoldDB" id="G7DXF6"/>
<dbReference type="InterPro" id="IPR036625">
    <property type="entry name" value="E3-bd_dom_sf"/>
</dbReference>
<reference evidence="4 5" key="2">
    <citation type="journal article" date="2012" name="Open Biol.">
        <title>Characteristics of nucleosomes and linker DNA regions on the genome of the basidiomycete Mixia osmundae revealed by mono- and dinucleosome mapping.</title>
        <authorList>
            <person name="Nishida H."/>
            <person name="Kondo S."/>
            <person name="Matsumoto T."/>
            <person name="Suzuki Y."/>
            <person name="Yoshikawa H."/>
            <person name="Taylor T.D."/>
            <person name="Sugiyama J."/>
        </authorList>
    </citation>
    <scope>NUCLEOTIDE SEQUENCE [LARGE SCALE GENOMIC DNA]</scope>
    <source>
        <strain evidence="5">CBS 9802 / IAM 14324 / JCM 22182 / KY 12970</strain>
    </source>
</reference>
<dbReference type="Gene3D" id="2.40.50.100">
    <property type="match status" value="1"/>
</dbReference>
<protein>
    <recommendedName>
        <fullName evidence="3">Lipoyl-binding domain-containing protein</fullName>
    </recommendedName>
</protein>
<name>G7DXF6_MIXOS</name>
<accession>G7DXF6</accession>
<dbReference type="PANTHER" id="PTHR23151">
    <property type="entry name" value="DIHYDROLIPOAMIDE ACETYL/SUCCINYL-TRANSFERASE-RELATED"/>
    <property type="match status" value="1"/>
</dbReference>
<dbReference type="Proteomes" id="UP000009131">
    <property type="component" value="Unassembled WGS sequence"/>
</dbReference>